<evidence type="ECO:0000256" key="12">
    <source>
        <dbReference type="SAM" id="Phobius"/>
    </source>
</evidence>
<feature type="transmembrane region" description="Helical" evidence="12">
    <location>
        <begin position="347"/>
        <end position="366"/>
    </location>
</feature>
<comment type="subcellular location">
    <subcellularLocation>
        <location evidence="1">Cell inner membrane</location>
        <topology evidence="1">Multi-pass membrane protein</topology>
    </subcellularLocation>
</comment>
<gene>
    <name evidence="14" type="ORF">ACET3X_006346</name>
</gene>
<feature type="transmembrane region" description="Helical" evidence="12">
    <location>
        <begin position="18"/>
        <end position="47"/>
    </location>
</feature>
<evidence type="ECO:0000256" key="10">
    <source>
        <dbReference type="ARBA" id="ARBA00022989"/>
    </source>
</evidence>
<dbReference type="InterPro" id="IPR001173">
    <property type="entry name" value="Glyco_trans_2-like"/>
</dbReference>
<evidence type="ECO:0000256" key="1">
    <source>
        <dbReference type="ARBA" id="ARBA00004429"/>
    </source>
</evidence>
<name>A0ABR3UIQ7_9PLEO</name>
<evidence type="ECO:0000256" key="7">
    <source>
        <dbReference type="ARBA" id="ARBA00022676"/>
    </source>
</evidence>
<evidence type="ECO:0000313" key="14">
    <source>
        <dbReference type="EMBL" id="KAL1796122.1"/>
    </source>
</evidence>
<organism evidence="14 15">
    <name type="scientific">Alternaria dauci</name>
    <dbReference type="NCBI Taxonomy" id="48095"/>
    <lineage>
        <taxon>Eukaryota</taxon>
        <taxon>Fungi</taxon>
        <taxon>Dikarya</taxon>
        <taxon>Ascomycota</taxon>
        <taxon>Pezizomycotina</taxon>
        <taxon>Dothideomycetes</taxon>
        <taxon>Pleosporomycetidae</taxon>
        <taxon>Pleosporales</taxon>
        <taxon>Pleosporineae</taxon>
        <taxon>Pleosporaceae</taxon>
        <taxon>Alternaria</taxon>
        <taxon>Alternaria sect. Porri</taxon>
    </lineage>
</organism>
<evidence type="ECO:0000256" key="6">
    <source>
        <dbReference type="ARBA" id="ARBA00022519"/>
    </source>
</evidence>
<sequence>MWNSFVLLRPGGISPFEVFLIICILLGSVSFVVDLWTSIIGLCIMTFGNAEKSIFPYFDAHGPLPELRSTTALTIYMRNEDPGPVLDRLLAIHDSLSQTGRLGNFRFVLLSDTTYPDIIRMEEEGFEKIKDGLSIGTYRTAFYRRRSENIGFKAGNAFDYVERHSEGDEFFVPLDSDSTMSGDLLVRLVSSMENNPRIGIIQTQFGNTPSTSGFNRIMNFFTRHIHNTGLSWWYGDRAIYWGHNATIRTEAFRDHCKLPFLTERPPLRGHILSHDVIESKFMGRAGYEVRLLPVQHGSYEANLPTLIDHMRRDIRWCRGTIQYLALFNQPGLDFFDRVQICHILCSYLGPVAWTVVTFAVLIKSAISGDKARDMEYLEVYSQPLAIVLASLSRIAGDFYIATNAA</sequence>
<evidence type="ECO:0000256" key="8">
    <source>
        <dbReference type="ARBA" id="ARBA00022679"/>
    </source>
</evidence>
<comment type="similarity">
    <text evidence="3">Belongs to the glycosyltransferase 2 family. OpgH subfamily.</text>
</comment>
<dbReference type="Proteomes" id="UP001578633">
    <property type="component" value="Chromosome 5"/>
</dbReference>
<keyword evidence="11 12" id="KW-0472">Membrane</keyword>
<comment type="caution">
    <text evidence="14">The sequence shown here is derived from an EMBL/GenBank/DDBJ whole genome shotgun (WGS) entry which is preliminary data.</text>
</comment>
<keyword evidence="7" id="KW-0328">Glycosyltransferase</keyword>
<evidence type="ECO:0000256" key="5">
    <source>
        <dbReference type="ARBA" id="ARBA00022475"/>
    </source>
</evidence>
<proteinExistence type="inferred from homology"/>
<accession>A0ABR3UIQ7</accession>
<evidence type="ECO:0000256" key="11">
    <source>
        <dbReference type="ARBA" id="ARBA00023136"/>
    </source>
</evidence>
<dbReference type="RefSeq" id="XP_069306706.1">
    <property type="nucleotide sequence ID" value="XM_069452548.1"/>
</dbReference>
<dbReference type="SUPFAM" id="SSF53448">
    <property type="entry name" value="Nucleotide-diphospho-sugar transferases"/>
    <property type="match status" value="1"/>
</dbReference>
<reference evidence="14 15" key="1">
    <citation type="submission" date="2024-09" db="EMBL/GenBank/DDBJ databases">
        <title>T2T genomes of carrot and Alternaria dauci and their utility for understanding host-pathogen interaction during carrot leaf blight disease.</title>
        <authorList>
            <person name="Liu W."/>
            <person name="Xu S."/>
            <person name="Ou C."/>
            <person name="Liu X."/>
            <person name="Zhuang F."/>
            <person name="Deng X.W."/>
        </authorList>
    </citation>
    <scope>NUCLEOTIDE SEQUENCE [LARGE SCALE GENOMIC DNA]</scope>
    <source>
        <strain evidence="14 15">A2016</strain>
    </source>
</reference>
<keyword evidence="9 12" id="KW-0812">Transmembrane</keyword>
<keyword evidence="5" id="KW-1003">Cell membrane</keyword>
<keyword evidence="8" id="KW-0808">Transferase</keyword>
<evidence type="ECO:0000313" key="15">
    <source>
        <dbReference type="Proteomes" id="UP001578633"/>
    </source>
</evidence>
<dbReference type="Gene3D" id="3.90.550.10">
    <property type="entry name" value="Spore Coat Polysaccharide Biosynthesis Protein SpsA, Chain A"/>
    <property type="match status" value="1"/>
</dbReference>
<protein>
    <recommendedName>
        <fullName evidence="4">Glucans biosynthesis glucosyltransferase H</fullName>
    </recommendedName>
</protein>
<dbReference type="PANTHER" id="PTHR43867">
    <property type="entry name" value="CELLULOSE SYNTHASE CATALYTIC SUBUNIT A [UDP-FORMING]"/>
    <property type="match status" value="1"/>
</dbReference>
<keyword evidence="6" id="KW-0997">Cell inner membrane</keyword>
<keyword evidence="15" id="KW-1185">Reference proteome</keyword>
<evidence type="ECO:0000256" key="4">
    <source>
        <dbReference type="ARBA" id="ARBA00020585"/>
    </source>
</evidence>
<comment type="pathway">
    <text evidence="2">Glycan metabolism; osmoregulated periplasmic glucan (OPG) biosynthesis.</text>
</comment>
<dbReference type="EMBL" id="JBHGVX010000005">
    <property type="protein sequence ID" value="KAL1796122.1"/>
    <property type="molecule type" value="Genomic_DNA"/>
</dbReference>
<dbReference type="InterPro" id="IPR029044">
    <property type="entry name" value="Nucleotide-diphossugar_trans"/>
</dbReference>
<dbReference type="PANTHER" id="PTHR43867:SF5">
    <property type="entry name" value="GLUCANS BIOSYNTHESIS GLUCOSYLTRANSFERASE H"/>
    <property type="match status" value="1"/>
</dbReference>
<keyword evidence="10 12" id="KW-1133">Transmembrane helix</keyword>
<evidence type="ECO:0000256" key="3">
    <source>
        <dbReference type="ARBA" id="ARBA00009337"/>
    </source>
</evidence>
<dbReference type="InterPro" id="IPR050321">
    <property type="entry name" value="Glycosyltr_2/OpgH_subfam"/>
</dbReference>
<feature type="domain" description="Glycosyltransferase 2-like" evidence="13">
    <location>
        <begin position="172"/>
        <end position="361"/>
    </location>
</feature>
<evidence type="ECO:0000259" key="13">
    <source>
        <dbReference type="Pfam" id="PF13632"/>
    </source>
</evidence>
<dbReference type="GeneID" id="96086668"/>
<dbReference type="Pfam" id="PF13632">
    <property type="entry name" value="Glyco_trans_2_3"/>
    <property type="match status" value="1"/>
</dbReference>
<evidence type="ECO:0000256" key="2">
    <source>
        <dbReference type="ARBA" id="ARBA00005001"/>
    </source>
</evidence>
<evidence type="ECO:0000256" key="9">
    <source>
        <dbReference type="ARBA" id="ARBA00022692"/>
    </source>
</evidence>